<accession>A0ABT0RL44</accession>
<dbReference type="Proteomes" id="UP001165363">
    <property type="component" value="Unassembled WGS sequence"/>
</dbReference>
<keyword evidence="4" id="KW-1185">Reference proteome</keyword>
<name>A0ABT0RL44_9SPHN</name>
<dbReference type="PANTHER" id="PTHR22642">
    <property type="entry name" value="IMIDAZOLONEPROPIONASE"/>
    <property type="match status" value="1"/>
</dbReference>
<reference evidence="3" key="1">
    <citation type="submission" date="2022-05" db="EMBL/GenBank/DDBJ databases">
        <authorList>
            <person name="Jo J.-H."/>
            <person name="Im W.-T."/>
        </authorList>
    </citation>
    <scope>NUCLEOTIDE SEQUENCE</scope>
    <source>
        <strain evidence="3">SE158</strain>
    </source>
</reference>
<evidence type="ECO:0000256" key="1">
    <source>
        <dbReference type="SAM" id="SignalP"/>
    </source>
</evidence>
<dbReference type="Gene3D" id="3.10.310.70">
    <property type="match status" value="1"/>
</dbReference>
<dbReference type="Pfam" id="PF07969">
    <property type="entry name" value="Amidohydro_3"/>
    <property type="match status" value="1"/>
</dbReference>
<proteinExistence type="predicted"/>
<organism evidence="3 4">
    <name type="scientific">Sphingomonas alba</name>
    <dbReference type="NCBI Taxonomy" id="2908208"/>
    <lineage>
        <taxon>Bacteria</taxon>
        <taxon>Pseudomonadati</taxon>
        <taxon>Pseudomonadota</taxon>
        <taxon>Alphaproteobacteria</taxon>
        <taxon>Sphingomonadales</taxon>
        <taxon>Sphingomonadaceae</taxon>
        <taxon>Sphingomonas</taxon>
    </lineage>
</organism>
<dbReference type="InterPro" id="IPR032466">
    <property type="entry name" value="Metal_Hydrolase"/>
</dbReference>
<comment type="caution">
    <text evidence="3">The sequence shown here is derived from an EMBL/GenBank/DDBJ whole genome shotgun (WGS) entry which is preliminary data.</text>
</comment>
<evidence type="ECO:0000259" key="2">
    <source>
        <dbReference type="Pfam" id="PF07969"/>
    </source>
</evidence>
<evidence type="ECO:0000313" key="3">
    <source>
        <dbReference type="EMBL" id="MCL6683293.1"/>
    </source>
</evidence>
<dbReference type="EMBL" id="JAMGBD010000001">
    <property type="protein sequence ID" value="MCL6683293.1"/>
    <property type="molecule type" value="Genomic_DNA"/>
</dbReference>
<dbReference type="PANTHER" id="PTHR22642:SF2">
    <property type="entry name" value="PROTEIN LONG AFTER FAR-RED 3"/>
    <property type="match status" value="1"/>
</dbReference>
<dbReference type="RefSeq" id="WP_249847226.1">
    <property type="nucleotide sequence ID" value="NZ_JAMGBD010000001.1"/>
</dbReference>
<evidence type="ECO:0000313" key="4">
    <source>
        <dbReference type="Proteomes" id="UP001165363"/>
    </source>
</evidence>
<dbReference type="SUPFAM" id="SSF51556">
    <property type="entry name" value="Metallo-dependent hydrolases"/>
    <property type="match status" value="1"/>
</dbReference>
<keyword evidence="1" id="KW-0732">Signal</keyword>
<gene>
    <name evidence="3" type="ORF">LZ536_05175</name>
</gene>
<feature type="chain" id="PRO_5046668451" evidence="1">
    <location>
        <begin position="20"/>
        <end position="550"/>
    </location>
</feature>
<feature type="signal peptide" evidence="1">
    <location>
        <begin position="1"/>
        <end position="19"/>
    </location>
</feature>
<feature type="domain" description="Amidohydrolase 3" evidence="2">
    <location>
        <begin position="66"/>
        <end position="536"/>
    </location>
</feature>
<dbReference type="CDD" id="cd01300">
    <property type="entry name" value="YtcJ_like"/>
    <property type="match status" value="1"/>
</dbReference>
<dbReference type="SUPFAM" id="SSF51338">
    <property type="entry name" value="Composite domain of metallo-dependent hydrolases"/>
    <property type="match status" value="1"/>
</dbReference>
<sequence>MKMHFLALGALLASTAASADILISNVNGIQADANGNVEHFTGILIGNDGKVKRLLHGEMLKLRDTDVVDGRGQTVMPGLIDAHGHFMELGYAALQLDLTGTSSLADLQGRLKAYAAANPQARWIVGRGWNQELWPVKNFPTAADLDAVVSDRPVVLRRVDGHALVANSTAMRAAGVSASTPAPAGGRVENGLFVDNAMDLIEPKIPQATDAEADAAAAKAQEIMLGFGLTAAGDMGTDPSGWAAMNRAGEAGRLNVRIMSYSFGLDTLKAIALSAPTDWKYGDRLHMGGVKFYADGALGSRGAWLKQPYSDKPDTHGLKFHSDAEMRDITGKAAAMGFQVATHAIGDAANAQAIADYEGLSRQYGTDRRWRIEHAQVVDPIDIPRIAKAGIIASMQPTHQTSDRLMAEKRLGPDRLAGAYAWTTILNSGAKLAFGSDFPVESPNPFPGISAAISRQDLNGQPPGGWRPQESVSLGRALHGFSRGAAYAGFAEDRIGSLDPGMWADFIFVDRDPTKVDPQSLGHTQVLETWVAGKKVWAKSSKGAGAERGL</sequence>
<dbReference type="InterPro" id="IPR013108">
    <property type="entry name" value="Amidohydro_3"/>
</dbReference>
<dbReference type="Gene3D" id="2.30.40.10">
    <property type="entry name" value="Urease, subunit C, domain 1"/>
    <property type="match status" value="1"/>
</dbReference>
<dbReference type="InterPro" id="IPR011059">
    <property type="entry name" value="Metal-dep_hydrolase_composite"/>
</dbReference>
<protein>
    <submittedName>
        <fullName evidence="3">Amidohydrolase family protein</fullName>
    </submittedName>
</protein>
<dbReference type="Gene3D" id="3.20.20.140">
    <property type="entry name" value="Metal-dependent hydrolases"/>
    <property type="match status" value="1"/>
</dbReference>
<dbReference type="InterPro" id="IPR033932">
    <property type="entry name" value="YtcJ-like"/>
</dbReference>